<dbReference type="PROSITE" id="PS50084">
    <property type="entry name" value="KH_TYPE_1"/>
    <property type="match status" value="1"/>
</dbReference>
<organism evidence="5 6">
    <name type="scientific">Dreissena polymorpha</name>
    <name type="common">Zebra mussel</name>
    <name type="synonym">Mytilus polymorpha</name>
    <dbReference type="NCBI Taxonomy" id="45954"/>
    <lineage>
        <taxon>Eukaryota</taxon>
        <taxon>Metazoa</taxon>
        <taxon>Spiralia</taxon>
        <taxon>Lophotrochozoa</taxon>
        <taxon>Mollusca</taxon>
        <taxon>Bivalvia</taxon>
        <taxon>Autobranchia</taxon>
        <taxon>Heteroconchia</taxon>
        <taxon>Euheterodonta</taxon>
        <taxon>Imparidentia</taxon>
        <taxon>Neoheterodontei</taxon>
        <taxon>Myida</taxon>
        <taxon>Dreissenoidea</taxon>
        <taxon>Dreissenidae</taxon>
        <taxon>Dreissena</taxon>
    </lineage>
</organism>
<dbReference type="EMBL" id="JAIWYP010000001">
    <property type="protein sequence ID" value="KAH3891534.1"/>
    <property type="molecule type" value="Genomic_DNA"/>
</dbReference>
<dbReference type="AlphaFoldDB" id="A0A9D4ND08"/>
<dbReference type="InterPro" id="IPR036612">
    <property type="entry name" value="KH_dom_type_1_sf"/>
</dbReference>
<feature type="domain" description="K Homology" evidence="4">
    <location>
        <begin position="361"/>
        <end position="431"/>
    </location>
</feature>
<proteinExistence type="predicted"/>
<protein>
    <recommendedName>
        <fullName evidence="4">K Homology domain-containing protein</fullName>
    </recommendedName>
</protein>
<feature type="region of interest" description="Disordered" evidence="2">
    <location>
        <begin position="297"/>
        <end position="362"/>
    </location>
</feature>
<evidence type="ECO:0000313" key="5">
    <source>
        <dbReference type="EMBL" id="KAH3891534.1"/>
    </source>
</evidence>
<dbReference type="InterPro" id="IPR004087">
    <property type="entry name" value="KH_dom"/>
</dbReference>
<sequence length="515" mass="55714">MPNLRGIIAIAVPAVTALLGLFWYLGRKKATYKNPPDKSDQCVPKHLMKCTNPAPVPCGKSDADSLHLQADLAKGDERLVSQDAGDASLVSQDAGDASLVSQDAGDTSLVSQDAEDEIFPDLADEDLSDLADEMTVIESQIIQPSLVSSSQTTFESQDKMEMLNTTKLSEPEVIEEVIGLKEATSVSCVLPSLRGSVSQNIDSIENLKKTENYNNNASSNISSLGRLQDNNCGSPHQLDIHNAAACDDSSSKSWHENIPEDLTNTALVPNGIEQLSSEQSMHNEQNYVQEIEDPIFSGNRDVSDYHSNGCRSPSNGKNSASPVLKKDKQSDSSNSCDNFSEVSNDSGTGHSDHGNISPPDEDRLFEFNIPANMCGLLIGTRGATVRDISQKSGTRIQVQNNPYNHKMKICVIEGTAMGIETACSIIKAKFPKLNFPSPDMAPAPKNPVLIPEIMQLALPEGITVDVIVSSIVDAGRIFVQQPTHPTYPSLERLNTFMSTCYMQEGAVPDIPRPIE</sequence>
<dbReference type="SMART" id="SM00322">
    <property type="entry name" value="KH"/>
    <property type="match status" value="1"/>
</dbReference>
<name>A0A9D4ND08_DREPO</name>
<evidence type="ECO:0000256" key="2">
    <source>
        <dbReference type="SAM" id="MobiDB-lite"/>
    </source>
</evidence>
<dbReference type="Proteomes" id="UP000828390">
    <property type="component" value="Unassembled WGS sequence"/>
</dbReference>
<keyword evidence="3" id="KW-1133">Transmembrane helix</keyword>
<comment type="caution">
    <text evidence="5">The sequence shown here is derived from an EMBL/GenBank/DDBJ whole genome shotgun (WGS) entry which is preliminary data.</text>
</comment>
<dbReference type="Pfam" id="PF00013">
    <property type="entry name" value="KH_1"/>
    <property type="match status" value="1"/>
</dbReference>
<dbReference type="SUPFAM" id="SSF54791">
    <property type="entry name" value="Eukaryotic type KH-domain (KH-domain type I)"/>
    <property type="match status" value="1"/>
</dbReference>
<evidence type="ECO:0000259" key="4">
    <source>
        <dbReference type="SMART" id="SM00322"/>
    </source>
</evidence>
<dbReference type="CDD" id="cd22395">
    <property type="entry name" value="KH-I_AKAP1"/>
    <property type="match status" value="1"/>
</dbReference>
<feature type="transmembrane region" description="Helical" evidence="3">
    <location>
        <begin position="6"/>
        <end position="25"/>
    </location>
</feature>
<keyword evidence="3" id="KW-0812">Transmembrane</keyword>
<evidence type="ECO:0000256" key="1">
    <source>
        <dbReference type="PROSITE-ProRule" id="PRU00117"/>
    </source>
</evidence>
<feature type="compositionally biased region" description="Polar residues" evidence="2">
    <location>
        <begin position="305"/>
        <end position="321"/>
    </location>
</feature>
<keyword evidence="3" id="KW-0472">Membrane</keyword>
<accession>A0A9D4ND08</accession>
<feature type="non-terminal residue" evidence="5">
    <location>
        <position position="515"/>
    </location>
</feature>
<dbReference type="InterPro" id="IPR047368">
    <property type="entry name" value="KH-I_AKAP1"/>
</dbReference>
<dbReference type="Gene3D" id="3.30.1370.10">
    <property type="entry name" value="K Homology domain, type 1"/>
    <property type="match status" value="1"/>
</dbReference>
<keyword evidence="6" id="KW-1185">Reference proteome</keyword>
<feature type="compositionally biased region" description="Polar residues" evidence="2">
    <location>
        <begin position="331"/>
        <end position="349"/>
    </location>
</feature>
<gene>
    <name evidence="5" type="ORF">DPMN_015638</name>
</gene>
<evidence type="ECO:0000256" key="3">
    <source>
        <dbReference type="SAM" id="Phobius"/>
    </source>
</evidence>
<evidence type="ECO:0000313" key="6">
    <source>
        <dbReference type="Proteomes" id="UP000828390"/>
    </source>
</evidence>
<dbReference type="InterPro" id="IPR004088">
    <property type="entry name" value="KH_dom_type_1"/>
</dbReference>
<reference evidence="5" key="2">
    <citation type="submission" date="2020-11" db="EMBL/GenBank/DDBJ databases">
        <authorList>
            <person name="McCartney M.A."/>
            <person name="Auch B."/>
            <person name="Kono T."/>
            <person name="Mallez S."/>
            <person name="Becker A."/>
            <person name="Gohl D.M."/>
            <person name="Silverstein K.A.T."/>
            <person name="Koren S."/>
            <person name="Bechman K.B."/>
            <person name="Herman A."/>
            <person name="Abrahante J.E."/>
            <person name="Garbe J."/>
        </authorList>
    </citation>
    <scope>NUCLEOTIDE SEQUENCE</scope>
    <source>
        <strain evidence="5">Duluth1</strain>
        <tissue evidence="5">Whole animal</tissue>
    </source>
</reference>
<dbReference type="GO" id="GO:0003723">
    <property type="term" value="F:RNA binding"/>
    <property type="evidence" value="ECO:0007669"/>
    <property type="project" value="UniProtKB-UniRule"/>
</dbReference>
<keyword evidence="1" id="KW-0694">RNA-binding</keyword>
<reference evidence="5" key="1">
    <citation type="journal article" date="2019" name="bioRxiv">
        <title>The Genome of the Zebra Mussel, Dreissena polymorpha: A Resource for Invasive Species Research.</title>
        <authorList>
            <person name="McCartney M.A."/>
            <person name="Auch B."/>
            <person name="Kono T."/>
            <person name="Mallez S."/>
            <person name="Zhang Y."/>
            <person name="Obille A."/>
            <person name="Becker A."/>
            <person name="Abrahante J.E."/>
            <person name="Garbe J."/>
            <person name="Badalamenti J.P."/>
            <person name="Herman A."/>
            <person name="Mangelson H."/>
            <person name="Liachko I."/>
            <person name="Sullivan S."/>
            <person name="Sone E.D."/>
            <person name="Koren S."/>
            <person name="Silverstein K.A.T."/>
            <person name="Beckman K.B."/>
            <person name="Gohl D.M."/>
        </authorList>
    </citation>
    <scope>NUCLEOTIDE SEQUENCE</scope>
    <source>
        <strain evidence="5">Duluth1</strain>
        <tissue evidence="5">Whole animal</tissue>
    </source>
</reference>